<protein>
    <recommendedName>
        <fullName evidence="4">LppX_LprAFG lipoprotein</fullName>
    </recommendedName>
</protein>
<evidence type="ECO:0000256" key="1">
    <source>
        <dbReference type="SAM" id="SignalP"/>
    </source>
</evidence>
<feature type="signal peptide" evidence="1">
    <location>
        <begin position="1"/>
        <end position="22"/>
    </location>
</feature>
<keyword evidence="3" id="KW-1185">Reference proteome</keyword>
<accession>A0ABV8GDA1</accession>
<gene>
    <name evidence="2" type="ORF">ACFOY2_25690</name>
</gene>
<organism evidence="2 3">
    <name type="scientific">Nonomuraea purpurea</name>
    <dbReference type="NCBI Taxonomy" id="1849276"/>
    <lineage>
        <taxon>Bacteria</taxon>
        <taxon>Bacillati</taxon>
        <taxon>Actinomycetota</taxon>
        <taxon>Actinomycetes</taxon>
        <taxon>Streptosporangiales</taxon>
        <taxon>Streptosporangiaceae</taxon>
        <taxon>Nonomuraea</taxon>
    </lineage>
</organism>
<evidence type="ECO:0000313" key="3">
    <source>
        <dbReference type="Proteomes" id="UP001595851"/>
    </source>
</evidence>
<comment type="caution">
    <text evidence="2">The sequence shown here is derived from an EMBL/GenBank/DDBJ whole genome shotgun (WGS) entry which is preliminary data.</text>
</comment>
<dbReference type="Proteomes" id="UP001595851">
    <property type="component" value="Unassembled WGS sequence"/>
</dbReference>
<proteinExistence type="predicted"/>
<dbReference type="EMBL" id="JBHSBI010000013">
    <property type="protein sequence ID" value="MFC4010646.1"/>
    <property type="molecule type" value="Genomic_DNA"/>
</dbReference>
<name>A0ABV8GDA1_9ACTN</name>
<dbReference type="RefSeq" id="WP_379530644.1">
    <property type="nucleotide sequence ID" value="NZ_JBHSBI010000013.1"/>
</dbReference>
<feature type="chain" id="PRO_5045691657" description="LppX_LprAFG lipoprotein" evidence="1">
    <location>
        <begin position="23"/>
        <end position="275"/>
    </location>
</feature>
<sequence>MKRLLAAAAAAAALVSASPAQAAPTPTPTASPVAAQAKPVAAPDPVKALKSQFVAGRGVKVSDNLRTGIKGKKFSSSQLNSVFEFGASGIVAADVTQQIRTGEGKKMASTRVIIVGKAAYIQSNMLTTQDLPEGKKWVRLDQPGKLYASNHPVDVFQPAGLKSLITKAKSVKNGVYQGTITRKQSKKTPSTSAFDYRLSLDSAGLPSGFRTDQEIKLGKRDLLQRTADSRYSAWGFKVTIKAPAEEQVIDIKDLGPALQEEIQELPNEALASLRH</sequence>
<keyword evidence="1" id="KW-0732">Signal</keyword>
<evidence type="ECO:0008006" key="4">
    <source>
        <dbReference type="Google" id="ProtNLM"/>
    </source>
</evidence>
<dbReference type="Gene3D" id="2.50.20.20">
    <property type="match status" value="1"/>
</dbReference>
<reference evidence="3" key="1">
    <citation type="journal article" date="2019" name="Int. J. Syst. Evol. Microbiol.">
        <title>The Global Catalogue of Microorganisms (GCM) 10K type strain sequencing project: providing services to taxonomists for standard genome sequencing and annotation.</title>
        <authorList>
            <consortium name="The Broad Institute Genomics Platform"/>
            <consortium name="The Broad Institute Genome Sequencing Center for Infectious Disease"/>
            <person name="Wu L."/>
            <person name="Ma J."/>
        </authorList>
    </citation>
    <scope>NUCLEOTIDE SEQUENCE [LARGE SCALE GENOMIC DNA]</scope>
    <source>
        <strain evidence="3">TBRC 1276</strain>
    </source>
</reference>
<evidence type="ECO:0000313" key="2">
    <source>
        <dbReference type="EMBL" id="MFC4010646.1"/>
    </source>
</evidence>